<gene>
    <name evidence="1" type="ORF">ABFW12_23265</name>
</gene>
<dbReference type="Proteomes" id="UP001558474">
    <property type="component" value="Unassembled WGS sequence"/>
</dbReference>
<evidence type="ECO:0000313" key="2">
    <source>
        <dbReference type="Proteomes" id="UP001558474"/>
    </source>
</evidence>
<name>A0ABV3VIC6_9MYCO</name>
<protein>
    <submittedName>
        <fullName evidence="1">Uncharacterized protein</fullName>
    </submittedName>
</protein>
<evidence type="ECO:0000313" key="1">
    <source>
        <dbReference type="EMBL" id="MEX3741152.1"/>
    </source>
</evidence>
<keyword evidence="2" id="KW-1185">Reference proteome</keyword>
<dbReference type="RefSeq" id="WP_368573826.1">
    <property type="nucleotide sequence ID" value="NZ_JBDLOU010000059.1"/>
</dbReference>
<proteinExistence type="predicted"/>
<accession>A0ABV3VIC6</accession>
<organism evidence="1 2">
    <name type="scientific">Mycolicibacterium porcinum</name>
    <dbReference type="NCBI Taxonomy" id="39693"/>
    <lineage>
        <taxon>Bacteria</taxon>
        <taxon>Bacillati</taxon>
        <taxon>Actinomycetota</taxon>
        <taxon>Actinomycetes</taxon>
        <taxon>Mycobacteriales</taxon>
        <taxon>Mycobacteriaceae</taxon>
        <taxon>Mycolicibacterium</taxon>
    </lineage>
</organism>
<sequence>MTDRASKHHRAAGPVMELQGLRFHESWNRHEISCCDFMAAQRPKSGFNLRIHGIAVQRFHDGQVPSREAAIHEIAARRTPIGDFMNCNSMSANIEQRHATSEESKVNT</sequence>
<dbReference type="EMBL" id="JBDLOU010000059">
    <property type="protein sequence ID" value="MEX3741152.1"/>
    <property type="molecule type" value="Genomic_DNA"/>
</dbReference>
<comment type="caution">
    <text evidence="1">The sequence shown here is derived from an EMBL/GenBank/DDBJ whole genome shotgun (WGS) entry which is preliminary data.</text>
</comment>
<reference evidence="1 2" key="1">
    <citation type="submission" date="2024-04" db="EMBL/GenBank/DDBJ databases">
        <title>Genomic Markers of Mycobacteria.</title>
        <authorList>
            <person name="Soliman M.S."/>
            <person name="Elkholy A."/>
            <person name="Soliman N.S."/>
            <person name="Abbas A."/>
            <person name="Khayrat S."/>
            <person name="Shawky S."/>
        </authorList>
    </citation>
    <scope>NUCLEOTIDE SEQUENCE [LARGE SCALE GENOMIC DNA]</scope>
    <source>
        <strain evidence="1 2">Egy-CU-AM5</strain>
    </source>
</reference>